<dbReference type="EMBL" id="CP004372">
    <property type="protein sequence ID" value="AHM05870.1"/>
    <property type="molecule type" value="Genomic_DNA"/>
</dbReference>
<dbReference type="OrthoDB" id="7717972at2"/>
<keyword evidence="2" id="KW-1185">Reference proteome</keyword>
<name>W8STL5_9RHOB</name>
<sequence>MGGLLWTGAFEAVAEIMHYPQRVETRDGGVHYAAPHQMREAASEFRAFLSRMGATSYHRIAKHATFADGDRTRIEGAHTTHILRGGNYAVEPFTSHLTLVLRDGVWLGAGLRSAISNHTCTILPPAHLAAQRQAQAGQSKEG</sequence>
<dbReference type="AlphaFoldDB" id="W8STL5"/>
<dbReference type="RefSeq" id="WP_025313470.1">
    <property type="nucleotide sequence ID" value="NZ_CP004372.1"/>
</dbReference>
<gene>
    <name evidence="1" type="ORF">roselon_03626</name>
</gene>
<accession>W8STL5</accession>
<dbReference type="HOGENOM" id="CLU_1814372_0_0_5"/>
<evidence type="ECO:0000313" key="2">
    <source>
        <dbReference type="Proteomes" id="UP000019593"/>
    </source>
</evidence>
<reference evidence="1 2" key="1">
    <citation type="submission" date="2013-03" db="EMBL/GenBank/DDBJ databases">
        <authorList>
            <person name="Fiebig A."/>
            <person name="Goeker M."/>
            <person name="Klenk H.-P.P."/>
        </authorList>
    </citation>
    <scope>NUCLEOTIDE SEQUENCE [LARGE SCALE GENOMIC DNA]</scope>
    <source>
        <strain evidence="2">DSM 19469</strain>
    </source>
</reference>
<protein>
    <recommendedName>
        <fullName evidence="3">SnoaL-like domain-containing protein</fullName>
    </recommendedName>
</protein>
<evidence type="ECO:0000313" key="1">
    <source>
        <dbReference type="EMBL" id="AHM05870.1"/>
    </source>
</evidence>
<dbReference type="KEGG" id="red:roselon_03626"/>
<evidence type="ECO:0008006" key="3">
    <source>
        <dbReference type="Google" id="ProtNLM"/>
    </source>
</evidence>
<organism evidence="1 2">
    <name type="scientific">Roseicyclus elongatus DSM 19469</name>
    <dbReference type="NCBI Taxonomy" id="1294273"/>
    <lineage>
        <taxon>Bacteria</taxon>
        <taxon>Pseudomonadati</taxon>
        <taxon>Pseudomonadota</taxon>
        <taxon>Alphaproteobacteria</taxon>
        <taxon>Rhodobacterales</taxon>
        <taxon>Roseobacteraceae</taxon>
        <taxon>Roseicyclus</taxon>
    </lineage>
</organism>
<dbReference type="Proteomes" id="UP000019593">
    <property type="component" value="Chromosome"/>
</dbReference>
<proteinExistence type="predicted"/>
<dbReference type="STRING" id="1294273.roselon_03626"/>